<dbReference type="RefSeq" id="WP_132245172.1">
    <property type="nucleotide sequence ID" value="NZ_SLWV01000011.1"/>
</dbReference>
<dbReference type="EMBL" id="SLWV01000011">
    <property type="protein sequence ID" value="TCO74833.1"/>
    <property type="molecule type" value="Genomic_DNA"/>
</dbReference>
<dbReference type="PANTHER" id="PTHR23026">
    <property type="entry name" value="NADPH NITROREDUCTASE"/>
    <property type="match status" value="1"/>
</dbReference>
<dbReference type="AlphaFoldDB" id="A0A4R2KMA7"/>
<dbReference type="GO" id="GO:0016491">
    <property type="term" value="F:oxidoreductase activity"/>
    <property type="evidence" value="ECO:0007669"/>
    <property type="project" value="UniProtKB-KW"/>
</dbReference>
<dbReference type="InterPro" id="IPR029479">
    <property type="entry name" value="Nitroreductase"/>
</dbReference>
<proteinExistence type="predicted"/>
<comment type="caution">
    <text evidence="5">The sequence shown here is derived from an EMBL/GenBank/DDBJ whole genome shotgun (WGS) entry which is preliminary data.</text>
</comment>
<reference evidence="5 6" key="1">
    <citation type="submission" date="2019-03" db="EMBL/GenBank/DDBJ databases">
        <title>Genomic Encyclopedia of Type Strains, Phase IV (KMG-IV): sequencing the most valuable type-strain genomes for metagenomic binning, comparative biology and taxonomic classification.</title>
        <authorList>
            <person name="Goeker M."/>
        </authorList>
    </citation>
    <scope>NUCLEOTIDE SEQUENCE [LARGE SCALE GENOMIC DNA]</scope>
    <source>
        <strain evidence="5 6">DSM 102940</strain>
    </source>
</reference>
<evidence type="ECO:0000313" key="6">
    <source>
        <dbReference type="Proteomes" id="UP000294919"/>
    </source>
</evidence>
<evidence type="ECO:0000313" key="5">
    <source>
        <dbReference type="EMBL" id="TCO74833.1"/>
    </source>
</evidence>
<dbReference type="Proteomes" id="UP000294919">
    <property type="component" value="Unassembled WGS sequence"/>
</dbReference>
<dbReference type="PANTHER" id="PTHR23026:SF90">
    <property type="entry name" value="IODOTYROSINE DEIODINASE 1"/>
    <property type="match status" value="1"/>
</dbReference>
<evidence type="ECO:0000256" key="2">
    <source>
        <dbReference type="ARBA" id="ARBA00022643"/>
    </source>
</evidence>
<dbReference type="InterPro" id="IPR000415">
    <property type="entry name" value="Nitroreductase-like"/>
</dbReference>
<protein>
    <submittedName>
        <fullName evidence="5">Nitroreductase</fullName>
    </submittedName>
</protein>
<organism evidence="5 6">
    <name type="scientific">Marinisporobacter balticus</name>
    <dbReference type="NCBI Taxonomy" id="2018667"/>
    <lineage>
        <taxon>Bacteria</taxon>
        <taxon>Bacillati</taxon>
        <taxon>Bacillota</taxon>
        <taxon>Clostridia</taxon>
        <taxon>Peptostreptococcales</taxon>
        <taxon>Thermotaleaceae</taxon>
        <taxon>Marinisporobacter</taxon>
    </lineage>
</organism>
<keyword evidence="2" id="KW-0288">FMN</keyword>
<gene>
    <name evidence="5" type="ORF">EV214_11197</name>
</gene>
<accession>A0A4R2KMA7</accession>
<feature type="domain" description="Nitroreductase" evidence="4">
    <location>
        <begin position="7"/>
        <end position="190"/>
    </location>
</feature>
<dbReference type="OrthoDB" id="9812105at2"/>
<dbReference type="SUPFAM" id="SSF55469">
    <property type="entry name" value="FMN-dependent nitroreductase-like"/>
    <property type="match status" value="1"/>
</dbReference>
<sequence length="212" mass="23649">MHNLDFIYKRQSVRKFEDQAVPVADIKKIVKAATHAPSGKNVQNWHFVAVTNKEKIEAIAKIVEKKNAKLASLIESEELKKGFTKFLRFGTFFRNAPALILVYTEDSYKPTGINILEEIGASTEEIHNLLRTNPAIQNIGAAIENLILAATNMGYGTCWMTSSNYAAKEISDFIGFQKDEYFLSAMLPLGVPSGEIKSPPRKSVEEVLTIIE</sequence>
<evidence type="ECO:0000256" key="3">
    <source>
        <dbReference type="ARBA" id="ARBA00023002"/>
    </source>
</evidence>
<keyword evidence="3" id="KW-0560">Oxidoreductase</keyword>
<evidence type="ECO:0000256" key="1">
    <source>
        <dbReference type="ARBA" id="ARBA00022630"/>
    </source>
</evidence>
<dbReference type="InterPro" id="IPR050627">
    <property type="entry name" value="Nitroreductase/BluB"/>
</dbReference>
<keyword evidence="1" id="KW-0285">Flavoprotein</keyword>
<dbReference type="Gene3D" id="3.40.109.10">
    <property type="entry name" value="NADH Oxidase"/>
    <property type="match status" value="1"/>
</dbReference>
<evidence type="ECO:0000259" key="4">
    <source>
        <dbReference type="Pfam" id="PF00881"/>
    </source>
</evidence>
<dbReference type="Pfam" id="PF00881">
    <property type="entry name" value="Nitroreductase"/>
    <property type="match status" value="1"/>
</dbReference>
<keyword evidence="6" id="KW-1185">Reference proteome</keyword>
<name>A0A4R2KMA7_9FIRM</name>